<dbReference type="EMBL" id="QJKJ01006431">
    <property type="protein sequence ID" value="RDX86746.1"/>
    <property type="molecule type" value="Genomic_DNA"/>
</dbReference>
<feature type="region of interest" description="Disordered" evidence="1">
    <location>
        <begin position="58"/>
        <end position="77"/>
    </location>
</feature>
<evidence type="ECO:0000256" key="1">
    <source>
        <dbReference type="SAM" id="MobiDB-lite"/>
    </source>
</evidence>
<accession>A0A371G865</accession>
<evidence type="ECO:0000313" key="2">
    <source>
        <dbReference type="EMBL" id="RDX86746.1"/>
    </source>
</evidence>
<protein>
    <submittedName>
        <fullName evidence="2">Uncharacterized protein</fullName>
    </submittedName>
</protein>
<dbReference type="Proteomes" id="UP000257109">
    <property type="component" value="Unassembled WGS sequence"/>
</dbReference>
<name>A0A371G865_MUCPR</name>
<proteinExistence type="predicted"/>
<keyword evidence="3" id="KW-1185">Reference proteome</keyword>
<sequence length="242" mass="26822">MQATLLFPLCGVVWLVWQGLFGWFGKGYLVRVGVLETLLFGACRRLGYLWCMIGGGSGPESARDGGSGSGNGSDTRSRTNVAWNHCVSIDENAKIHICIMFQQLMGDVASRLQQNLIKSMAELDEVGNRKGQKQETNTSAKLFKQRGVALKLLSIPFSRRVKGRMYRGVFPLIKILSILDSNEKPTMGFIYEEMDSAKEKIQSLFNGVTTILFGKSLIKDRTTNCIGLCKLHAIILTPHFAL</sequence>
<evidence type="ECO:0000313" key="3">
    <source>
        <dbReference type="Proteomes" id="UP000257109"/>
    </source>
</evidence>
<dbReference type="AlphaFoldDB" id="A0A371G865"/>
<reference evidence="2" key="1">
    <citation type="submission" date="2018-05" db="EMBL/GenBank/DDBJ databases">
        <title>Draft genome of Mucuna pruriens seed.</title>
        <authorList>
            <person name="Nnadi N.E."/>
            <person name="Vos R."/>
            <person name="Hasami M.H."/>
            <person name="Devisetty U.K."/>
            <person name="Aguiy J.C."/>
        </authorList>
    </citation>
    <scope>NUCLEOTIDE SEQUENCE [LARGE SCALE GENOMIC DNA]</scope>
    <source>
        <strain evidence="2">JCA_2017</strain>
    </source>
</reference>
<comment type="caution">
    <text evidence="2">The sequence shown here is derived from an EMBL/GenBank/DDBJ whole genome shotgun (WGS) entry which is preliminary data.</text>
</comment>
<feature type="non-terminal residue" evidence="2">
    <location>
        <position position="1"/>
    </location>
</feature>
<organism evidence="2 3">
    <name type="scientific">Mucuna pruriens</name>
    <name type="common">Velvet bean</name>
    <name type="synonym">Dolichos pruriens</name>
    <dbReference type="NCBI Taxonomy" id="157652"/>
    <lineage>
        <taxon>Eukaryota</taxon>
        <taxon>Viridiplantae</taxon>
        <taxon>Streptophyta</taxon>
        <taxon>Embryophyta</taxon>
        <taxon>Tracheophyta</taxon>
        <taxon>Spermatophyta</taxon>
        <taxon>Magnoliopsida</taxon>
        <taxon>eudicotyledons</taxon>
        <taxon>Gunneridae</taxon>
        <taxon>Pentapetalae</taxon>
        <taxon>rosids</taxon>
        <taxon>fabids</taxon>
        <taxon>Fabales</taxon>
        <taxon>Fabaceae</taxon>
        <taxon>Papilionoideae</taxon>
        <taxon>50 kb inversion clade</taxon>
        <taxon>NPAAA clade</taxon>
        <taxon>indigoferoid/millettioid clade</taxon>
        <taxon>Phaseoleae</taxon>
        <taxon>Mucuna</taxon>
    </lineage>
</organism>
<gene>
    <name evidence="2" type="ORF">CR513_31886</name>
</gene>